<feature type="non-terminal residue" evidence="1">
    <location>
        <position position="1"/>
    </location>
</feature>
<comment type="caution">
    <text evidence="1">The sequence shown here is derived from an EMBL/GenBank/DDBJ whole genome shotgun (WGS) entry which is preliminary data.</text>
</comment>
<proteinExistence type="predicted"/>
<dbReference type="AlphaFoldDB" id="X1DYN8"/>
<name>X1DYN8_9ZZZZ</name>
<protein>
    <submittedName>
        <fullName evidence="1">Uncharacterized protein</fullName>
    </submittedName>
</protein>
<gene>
    <name evidence="1" type="ORF">S01H4_43759</name>
</gene>
<accession>X1DYN8</accession>
<dbReference type="EMBL" id="BART01024176">
    <property type="protein sequence ID" value="GAH01488.1"/>
    <property type="molecule type" value="Genomic_DNA"/>
</dbReference>
<sequence>PPLFSSLTNIKTRKKHVERVRFIQLISSTL</sequence>
<evidence type="ECO:0000313" key="1">
    <source>
        <dbReference type="EMBL" id="GAH01488.1"/>
    </source>
</evidence>
<organism evidence="1">
    <name type="scientific">marine sediment metagenome</name>
    <dbReference type="NCBI Taxonomy" id="412755"/>
    <lineage>
        <taxon>unclassified sequences</taxon>
        <taxon>metagenomes</taxon>
        <taxon>ecological metagenomes</taxon>
    </lineage>
</organism>
<reference evidence="1" key="1">
    <citation type="journal article" date="2014" name="Front. Microbiol.">
        <title>High frequency of phylogenetically diverse reductive dehalogenase-homologous genes in deep subseafloor sedimentary metagenomes.</title>
        <authorList>
            <person name="Kawai M."/>
            <person name="Futagami T."/>
            <person name="Toyoda A."/>
            <person name="Takaki Y."/>
            <person name="Nishi S."/>
            <person name="Hori S."/>
            <person name="Arai W."/>
            <person name="Tsubouchi T."/>
            <person name="Morono Y."/>
            <person name="Uchiyama I."/>
            <person name="Ito T."/>
            <person name="Fujiyama A."/>
            <person name="Inagaki F."/>
            <person name="Takami H."/>
        </authorList>
    </citation>
    <scope>NUCLEOTIDE SEQUENCE</scope>
    <source>
        <strain evidence="1">Expedition CK06-06</strain>
    </source>
</reference>